<sequence length="221" mass="25375">MLIKWFGECTFLLQDSLQHKILTDPCNLYSMNMLLEYKPEIITISHPNFNVKECSSETDMPIIITKCGNYNLNFVNLMGLSSFHDNNFGIKRGKNIIYTYTFDNMKICHLGHLGHIFDKEILKSLGDIDILFIPIGGHFTLDSNMAISLVRLINPKIIIPMYYKTYTSSYYLDCCTDFITSMDSIVNLNNDLLDTNNLDTTIPVTILMKETNLTNKEKKTV</sequence>
<dbReference type="GO" id="GO:0016787">
    <property type="term" value="F:hydrolase activity"/>
    <property type="evidence" value="ECO:0007669"/>
    <property type="project" value="UniProtKB-KW"/>
</dbReference>
<dbReference type="Pfam" id="PF13483">
    <property type="entry name" value="Lactamase_B_3"/>
    <property type="match status" value="1"/>
</dbReference>
<dbReference type="EMBL" id="PVXQ01000040">
    <property type="protein sequence ID" value="PRR80907.1"/>
    <property type="molecule type" value="Genomic_DNA"/>
</dbReference>
<dbReference type="SUPFAM" id="SSF56281">
    <property type="entry name" value="Metallo-hydrolase/oxidoreductase"/>
    <property type="match status" value="1"/>
</dbReference>
<gene>
    <name evidence="1" type="ORF">CLVI_28970</name>
</gene>
<evidence type="ECO:0000313" key="2">
    <source>
        <dbReference type="Proteomes" id="UP000239471"/>
    </source>
</evidence>
<protein>
    <submittedName>
        <fullName evidence="1">Metal-dependent hydrolase</fullName>
    </submittedName>
</protein>
<organism evidence="1 2">
    <name type="scientific">Clostridium vincentii</name>
    <dbReference type="NCBI Taxonomy" id="52704"/>
    <lineage>
        <taxon>Bacteria</taxon>
        <taxon>Bacillati</taxon>
        <taxon>Bacillota</taxon>
        <taxon>Clostridia</taxon>
        <taxon>Eubacteriales</taxon>
        <taxon>Clostridiaceae</taxon>
        <taxon>Clostridium</taxon>
    </lineage>
</organism>
<dbReference type="AlphaFoldDB" id="A0A2T0BAR7"/>
<evidence type="ECO:0000313" key="1">
    <source>
        <dbReference type="EMBL" id="PRR80907.1"/>
    </source>
</evidence>
<dbReference type="PANTHER" id="PTHR42967:SF1">
    <property type="entry name" value="MBL FOLD METALLO-HYDROLASE"/>
    <property type="match status" value="1"/>
</dbReference>
<accession>A0A2T0BAR7</accession>
<dbReference type="RefSeq" id="WP_106060806.1">
    <property type="nucleotide sequence ID" value="NZ_PVXQ01000040.1"/>
</dbReference>
<dbReference type="Gene3D" id="3.60.15.10">
    <property type="entry name" value="Ribonuclease Z/Hydroxyacylglutathione hydrolase-like"/>
    <property type="match status" value="1"/>
</dbReference>
<name>A0A2T0BAR7_9CLOT</name>
<dbReference type="OrthoDB" id="9789133at2"/>
<reference evidence="1 2" key="1">
    <citation type="submission" date="2018-03" db="EMBL/GenBank/DDBJ databases">
        <title>Genome sequence of Clostridium vincentii DSM 10228.</title>
        <authorList>
            <person name="Poehlein A."/>
            <person name="Daniel R."/>
        </authorList>
    </citation>
    <scope>NUCLEOTIDE SEQUENCE [LARGE SCALE GENOMIC DNA]</scope>
    <source>
        <strain evidence="1 2">DSM 10228</strain>
    </source>
</reference>
<dbReference type="InterPro" id="IPR036866">
    <property type="entry name" value="RibonucZ/Hydroxyglut_hydro"/>
</dbReference>
<dbReference type="Proteomes" id="UP000239471">
    <property type="component" value="Unassembled WGS sequence"/>
</dbReference>
<comment type="caution">
    <text evidence="1">The sequence shown here is derived from an EMBL/GenBank/DDBJ whole genome shotgun (WGS) entry which is preliminary data.</text>
</comment>
<proteinExistence type="predicted"/>
<dbReference type="PANTHER" id="PTHR42967">
    <property type="entry name" value="METAL DEPENDENT HYDROLASE"/>
    <property type="match status" value="1"/>
</dbReference>
<keyword evidence="2" id="KW-1185">Reference proteome</keyword>
<keyword evidence="1" id="KW-0378">Hydrolase</keyword>